<organism evidence="8 9">
    <name type="scientific">Pseudomonas fulva</name>
    <dbReference type="NCBI Taxonomy" id="47880"/>
    <lineage>
        <taxon>Bacteria</taxon>
        <taxon>Pseudomonadati</taxon>
        <taxon>Pseudomonadota</taxon>
        <taxon>Gammaproteobacteria</taxon>
        <taxon>Pseudomonadales</taxon>
        <taxon>Pseudomonadaceae</taxon>
        <taxon>Pseudomonas</taxon>
    </lineage>
</organism>
<keyword evidence="4 8" id="KW-0503">Monooxygenase</keyword>
<dbReference type="EMBL" id="JXQW01000111">
    <property type="protein sequence ID" value="KIP89065.1"/>
    <property type="molecule type" value="Genomic_DNA"/>
</dbReference>
<dbReference type="AlphaFoldDB" id="A0A0D0JVW0"/>
<evidence type="ECO:0000256" key="4">
    <source>
        <dbReference type="ARBA" id="ARBA00023033"/>
    </source>
</evidence>
<dbReference type="NCBIfam" id="TIGR03860">
    <property type="entry name" value="FMN_nitrolo"/>
    <property type="match status" value="1"/>
</dbReference>
<accession>A0A0D0JVW0</accession>
<dbReference type="PIRSF" id="PIRSF000337">
    <property type="entry name" value="NTA_MOA"/>
    <property type="match status" value="1"/>
</dbReference>
<dbReference type="SUPFAM" id="SSF51679">
    <property type="entry name" value="Bacterial luciferase-like"/>
    <property type="match status" value="1"/>
</dbReference>
<feature type="binding site" evidence="6">
    <location>
        <position position="221"/>
    </location>
    <ligand>
        <name>FMN</name>
        <dbReference type="ChEBI" id="CHEBI:58210"/>
    </ligand>
</feature>
<dbReference type="InterPro" id="IPR011251">
    <property type="entry name" value="Luciferase-like_dom"/>
</dbReference>
<dbReference type="Gene3D" id="3.20.20.30">
    <property type="entry name" value="Luciferase-like domain"/>
    <property type="match status" value="1"/>
</dbReference>
<evidence type="ECO:0000256" key="5">
    <source>
        <dbReference type="ARBA" id="ARBA00033748"/>
    </source>
</evidence>
<dbReference type="OrthoDB" id="6133319at2"/>
<dbReference type="Pfam" id="PF00296">
    <property type="entry name" value="Bac_luciferase"/>
    <property type="match status" value="1"/>
</dbReference>
<evidence type="ECO:0000256" key="1">
    <source>
        <dbReference type="ARBA" id="ARBA00022630"/>
    </source>
</evidence>
<dbReference type="CDD" id="cd01095">
    <property type="entry name" value="Nitrilotriacetate_monoxgenase"/>
    <property type="match status" value="1"/>
</dbReference>
<feature type="binding site" evidence="6">
    <location>
        <position position="146"/>
    </location>
    <ligand>
        <name>FMN</name>
        <dbReference type="ChEBI" id="CHEBI:58210"/>
    </ligand>
</feature>
<name>A0A0D0JVW0_9PSED</name>
<dbReference type="RefSeq" id="WP_042556450.1">
    <property type="nucleotide sequence ID" value="NZ_JXQW01000111.1"/>
</dbReference>
<gene>
    <name evidence="8" type="ORF">RU08_24245</name>
</gene>
<keyword evidence="3" id="KW-0560">Oxidoreductase</keyword>
<reference evidence="8 9" key="1">
    <citation type="submission" date="2014-12" db="EMBL/GenBank/DDBJ databases">
        <title>16Stimator: statistical estimation of ribosomal gene copy numbers from draft genome assemblies.</title>
        <authorList>
            <person name="Perisin M.A."/>
            <person name="Vetter M."/>
            <person name="Gilbert J.A."/>
            <person name="Bergelson J."/>
        </authorList>
    </citation>
    <scope>NUCLEOTIDE SEQUENCE [LARGE SCALE GENOMIC DNA]</scope>
    <source>
        <strain evidence="8 9">MEJ086</strain>
    </source>
</reference>
<dbReference type="PANTHER" id="PTHR30011:SF16">
    <property type="entry name" value="C2H2 FINGER DOMAIN TRANSCRIPTION FACTOR (EUROFUNG)-RELATED"/>
    <property type="match status" value="1"/>
</dbReference>
<keyword evidence="2 6" id="KW-0288">FMN</keyword>
<comment type="similarity">
    <text evidence="5">Belongs to the NtaA/SnaA/DszA monooxygenase family.</text>
</comment>
<dbReference type="GO" id="GO:0016705">
    <property type="term" value="F:oxidoreductase activity, acting on paired donors, with incorporation or reduction of molecular oxygen"/>
    <property type="evidence" value="ECO:0007669"/>
    <property type="project" value="InterPro"/>
</dbReference>
<feature type="binding site" evidence="6">
    <location>
        <position position="220"/>
    </location>
    <ligand>
        <name>FMN</name>
        <dbReference type="ChEBI" id="CHEBI:58210"/>
    </ligand>
</feature>
<feature type="domain" description="Luciferase-like" evidence="7">
    <location>
        <begin position="71"/>
        <end position="387"/>
    </location>
</feature>
<sequence length="442" mass="49220">MSTADKKIILGAFVPGVLTGSAWRLPEAPKDTFLDFDHYRYIAEKLEAGRFHALFFNDGVKVDLDPGLEKGANSVRWDPLILAPALALVTRHIGLITTGSTTYNEPYNLARKYASLDHISKGRAGWNLVTSLGGGENFNRAEHSQHSDRHERAEEFFDVISGLWDSWGDGAFVQDKASGTWLDLDKLHVLDHQGKHFQVKGPLNVARPIQGHPVIAQAGSSEAGIRLGARVGELIFTAQQTVEESLAFYRTIKDQAATEFGRSAEQLIVLPGISPVVGKTLAEAEAKYERLQELLDPKSFLSRISRFASLDYDLSELPFDEVVPLPPEQFSTDSHPSRQKLVYDLIRRERPTVRQLFNKLTAGGHRVLIGTPQSIADDLQHWFDSGAADGFNVMFSGLHAGIDDFVDGVVPELQRRGLFQREYAGTTLRENLGLPYRQNRHR</sequence>
<feature type="binding site" evidence="6">
    <location>
        <position position="58"/>
    </location>
    <ligand>
        <name>FMN</name>
        <dbReference type="ChEBI" id="CHEBI:58210"/>
    </ligand>
</feature>
<evidence type="ECO:0000313" key="8">
    <source>
        <dbReference type="EMBL" id="KIP89065.1"/>
    </source>
</evidence>
<proteinExistence type="inferred from homology"/>
<dbReference type="GO" id="GO:0004497">
    <property type="term" value="F:monooxygenase activity"/>
    <property type="evidence" value="ECO:0007669"/>
    <property type="project" value="UniProtKB-KW"/>
</dbReference>
<dbReference type="Proteomes" id="UP000032068">
    <property type="component" value="Unassembled WGS sequence"/>
</dbReference>
<evidence type="ECO:0000256" key="2">
    <source>
        <dbReference type="ARBA" id="ARBA00022643"/>
    </source>
</evidence>
<feature type="binding site" evidence="6">
    <location>
        <position position="98"/>
    </location>
    <ligand>
        <name>FMN</name>
        <dbReference type="ChEBI" id="CHEBI:58210"/>
    </ligand>
</feature>
<evidence type="ECO:0000256" key="3">
    <source>
        <dbReference type="ARBA" id="ARBA00023002"/>
    </source>
</evidence>
<comment type="caution">
    <text evidence="8">The sequence shown here is derived from an EMBL/GenBank/DDBJ whole genome shotgun (WGS) entry which is preliminary data.</text>
</comment>
<dbReference type="PANTHER" id="PTHR30011">
    <property type="entry name" value="ALKANESULFONATE MONOOXYGENASE-RELATED"/>
    <property type="match status" value="1"/>
</dbReference>
<protein>
    <submittedName>
        <fullName evidence="8">Nitrilotriacetate monooxygenase</fullName>
    </submittedName>
</protein>
<dbReference type="InterPro" id="IPR051260">
    <property type="entry name" value="Diverse_substr_monoxygenases"/>
</dbReference>
<evidence type="ECO:0000256" key="6">
    <source>
        <dbReference type="PIRSR" id="PIRSR000337-1"/>
    </source>
</evidence>
<keyword evidence="1 6" id="KW-0285">Flavoprotein</keyword>
<evidence type="ECO:0000313" key="9">
    <source>
        <dbReference type="Proteomes" id="UP000032068"/>
    </source>
</evidence>
<evidence type="ECO:0000259" key="7">
    <source>
        <dbReference type="Pfam" id="PF00296"/>
    </source>
</evidence>
<dbReference type="InterPro" id="IPR036661">
    <property type="entry name" value="Luciferase-like_sf"/>
</dbReference>
<dbReference type="InterPro" id="IPR016215">
    <property type="entry name" value="NTA_MOA"/>
</dbReference>